<evidence type="ECO:0000313" key="1">
    <source>
        <dbReference type="EMBL" id="QCD41288.1"/>
    </source>
</evidence>
<evidence type="ECO:0008006" key="3">
    <source>
        <dbReference type="Google" id="ProtNLM"/>
    </source>
</evidence>
<dbReference type="KEGG" id="ddb:E7747_02580"/>
<dbReference type="AlphaFoldDB" id="A0A4V1D301"/>
<reference evidence="2" key="1">
    <citation type="submission" date="2019-02" db="EMBL/GenBank/DDBJ databases">
        <title>Isolation and identification of novel species under the genus Muribaculum.</title>
        <authorList>
            <person name="Miyake S."/>
            <person name="Ding Y."/>
            <person name="Low A."/>
            <person name="Soh M."/>
            <person name="Seedorf H."/>
        </authorList>
    </citation>
    <scope>NUCLEOTIDE SEQUENCE [LARGE SCALE GENOMIC DNA]</scope>
    <source>
        <strain evidence="2">H5</strain>
    </source>
</reference>
<name>A0A4V1D301_9BACT</name>
<dbReference type="RefSeq" id="WP_123615723.1">
    <property type="nucleotide sequence ID" value="NZ_CP039396.1"/>
</dbReference>
<keyword evidence="2" id="KW-1185">Reference proteome</keyword>
<organism evidence="1 2">
    <name type="scientific">Duncaniella dubosii</name>
    <dbReference type="NCBI Taxonomy" id="2518971"/>
    <lineage>
        <taxon>Bacteria</taxon>
        <taxon>Pseudomonadati</taxon>
        <taxon>Bacteroidota</taxon>
        <taxon>Bacteroidia</taxon>
        <taxon>Bacteroidales</taxon>
        <taxon>Muribaculaceae</taxon>
        <taxon>Duncaniella</taxon>
    </lineage>
</organism>
<dbReference type="Proteomes" id="UP000297149">
    <property type="component" value="Chromosome"/>
</dbReference>
<dbReference type="EMBL" id="CP039396">
    <property type="protein sequence ID" value="QCD41288.1"/>
    <property type="molecule type" value="Genomic_DNA"/>
</dbReference>
<gene>
    <name evidence="1" type="ORF">E7747_02580</name>
</gene>
<sequence>MPLNLTKKYNDLLDILGMSESQRNDSLRRIFNRDIQDNPAFSFNGKPIYPTPREDGQIAMENLFNHLTRKEIDKDTHHREYDSHRSQRLHWIRHHVEQKKADNMLYFSVDEPRAPRTYIYDIDEKYVIVLEPRRNGSAYYLLTAYHLEGKDAARNKIMNKYRRRRLPNLL</sequence>
<accession>A0A4V1D301</accession>
<evidence type="ECO:0000313" key="2">
    <source>
        <dbReference type="Proteomes" id="UP000297149"/>
    </source>
</evidence>
<proteinExistence type="predicted"/>
<protein>
    <recommendedName>
        <fullName evidence="3">Phage-Barnase-EndoU-ColicinE5/D-RelE like nuclease 2 domain-containing protein</fullName>
    </recommendedName>
</protein>